<dbReference type="AlphaFoldDB" id="A0A9Q0B1C7"/>
<sequence>MRREGAPCATPSQPWLYVYIMLPDEGSAIHPRLYAGGSVERWLDGNHTVGRASSADTLRLDSG</sequence>
<reference evidence="1" key="1">
    <citation type="submission" date="2019-01" db="EMBL/GenBank/DDBJ databases">
        <title>Colletotrichum abscissum LGMF1257.</title>
        <authorList>
            <person name="Baroncelli R."/>
        </authorList>
    </citation>
    <scope>NUCLEOTIDE SEQUENCE</scope>
    <source>
        <strain evidence="1">Ca142</strain>
    </source>
</reference>
<accession>A0A9Q0B1C7</accession>
<proteinExistence type="predicted"/>
<evidence type="ECO:0000313" key="2">
    <source>
        <dbReference type="Proteomes" id="UP001056436"/>
    </source>
</evidence>
<evidence type="ECO:0000313" key="1">
    <source>
        <dbReference type="EMBL" id="KAI3542714.1"/>
    </source>
</evidence>
<dbReference type="EMBL" id="SDAQ01000076">
    <property type="protein sequence ID" value="KAI3542714.1"/>
    <property type="molecule type" value="Genomic_DNA"/>
</dbReference>
<keyword evidence="2" id="KW-1185">Reference proteome</keyword>
<protein>
    <submittedName>
        <fullName evidence="1">Uncharacterized protein</fullName>
    </submittedName>
</protein>
<name>A0A9Q0B1C7_9PEZI</name>
<dbReference type="Proteomes" id="UP001056436">
    <property type="component" value="Unassembled WGS sequence"/>
</dbReference>
<comment type="caution">
    <text evidence="1">The sequence shown here is derived from an EMBL/GenBank/DDBJ whole genome shotgun (WGS) entry which is preliminary data.</text>
</comment>
<gene>
    <name evidence="1" type="ORF">CABS02_10334</name>
</gene>
<organism evidence="1 2">
    <name type="scientific">Colletotrichum abscissum</name>
    <dbReference type="NCBI Taxonomy" id="1671311"/>
    <lineage>
        <taxon>Eukaryota</taxon>
        <taxon>Fungi</taxon>
        <taxon>Dikarya</taxon>
        <taxon>Ascomycota</taxon>
        <taxon>Pezizomycotina</taxon>
        <taxon>Sordariomycetes</taxon>
        <taxon>Hypocreomycetidae</taxon>
        <taxon>Glomerellales</taxon>
        <taxon>Glomerellaceae</taxon>
        <taxon>Colletotrichum</taxon>
        <taxon>Colletotrichum acutatum species complex</taxon>
    </lineage>
</organism>